<keyword evidence="8" id="KW-0460">Magnesium</keyword>
<gene>
    <name evidence="11" type="primary">serB</name>
    <name evidence="11" type="ORF">CI610_02037</name>
</gene>
<dbReference type="Pfam" id="PF00702">
    <property type="entry name" value="Hydrolase"/>
    <property type="match status" value="1"/>
</dbReference>
<dbReference type="NCBIfam" id="TIGR01488">
    <property type="entry name" value="HAD-SF-IB"/>
    <property type="match status" value="1"/>
</dbReference>
<dbReference type="GO" id="GO:0000287">
    <property type="term" value="F:magnesium ion binding"/>
    <property type="evidence" value="ECO:0007669"/>
    <property type="project" value="TreeGrafter"/>
</dbReference>
<evidence type="ECO:0000256" key="7">
    <source>
        <dbReference type="ARBA" id="ARBA00022801"/>
    </source>
</evidence>
<dbReference type="PANTHER" id="PTHR43344">
    <property type="entry name" value="PHOSPHOSERINE PHOSPHATASE"/>
    <property type="match status" value="1"/>
</dbReference>
<dbReference type="PANTHER" id="PTHR43344:SF2">
    <property type="entry name" value="PHOSPHOSERINE PHOSPHATASE"/>
    <property type="match status" value="1"/>
</dbReference>
<evidence type="ECO:0000256" key="2">
    <source>
        <dbReference type="ARBA" id="ARBA00005135"/>
    </source>
</evidence>
<evidence type="ECO:0000256" key="3">
    <source>
        <dbReference type="ARBA" id="ARBA00009184"/>
    </source>
</evidence>
<dbReference type="CDD" id="cd07500">
    <property type="entry name" value="HAD_PSP"/>
    <property type="match status" value="1"/>
</dbReference>
<dbReference type="GO" id="GO:0006564">
    <property type="term" value="P:L-serine biosynthetic process"/>
    <property type="evidence" value="ECO:0007669"/>
    <property type="project" value="UniProtKB-KW"/>
</dbReference>
<dbReference type="NCBIfam" id="TIGR00338">
    <property type="entry name" value="serB"/>
    <property type="match status" value="1"/>
</dbReference>
<keyword evidence="6" id="KW-0479">Metal-binding</keyword>
<comment type="caution">
    <text evidence="11">The sequence shown here is derived from an EMBL/GenBank/DDBJ whole genome shotgun (WGS) entry which is preliminary data.</text>
</comment>
<keyword evidence="9" id="KW-0718">Serine biosynthesis</keyword>
<dbReference type="SFLD" id="SFLDG01136">
    <property type="entry name" value="C1.6:_Phosphoserine_Phosphatas"/>
    <property type="match status" value="1"/>
</dbReference>
<dbReference type="InterPro" id="IPR036412">
    <property type="entry name" value="HAD-like_sf"/>
</dbReference>
<dbReference type="SFLD" id="SFLDF00029">
    <property type="entry name" value="phosphoserine_phosphatase"/>
    <property type="match status" value="1"/>
</dbReference>
<dbReference type="UniPathway" id="UPA00135">
    <property type="reaction ID" value="UER00198"/>
</dbReference>
<evidence type="ECO:0000256" key="1">
    <source>
        <dbReference type="ARBA" id="ARBA00001946"/>
    </source>
</evidence>
<dbReference type="SUPFAM" id="SSF56784">
    <property type="entry name" value="HAD-like"/>
    <property type="match status" value="1"/>
</dbReference>
<dbReference type="AlphaFoldDB" id="A0A2H9T713"/>
<evidence type="ECO:0000256" key="9">
    <source>
        <dbReference type="ARBA" id="ARBA00023299"/>
    </source>
</evidence>
<dbReference type="EC" id="3.1.3.3" evidence="4"/>
<name>A0A2H9T713_9ZZZZ</name>
<evidence type="ECO:0000256" key="5">
    <source>
        <dbReference type="ARBA" id="ARBA00022605"/>
    </source>
</evidence>
<dbReference type="GO" id="GO:0036424">
    <property type="term" value="F:L-phosphoserine phosphatase activity"/>
    <property type="evidence" value="ECO:0007669"/>
    <property type="project" value="InterPro"/>
</dbReference>
<dbReference type="InterPro" id="IPR004469">
    <property type="entry name" value="PSP"/>
</dbReference>
<sequence length="405" mass="43732">MSHLLQLHIKAPEDSHVLSSVLTLIGQYAMDIVDTACTVHDGNTVLMLLVASPQPVPTDFDDVLRNCCQHQVDGHACYGVPVLGSVSGKNMDIRMTLLSKDFSAEGLAYLTECVSGHDFSIRHMAPVEIGVSTSSLAGFDWDIAGAAKNYSALKQQVMDIGLKYGIDLSVQILNTPSNHEDINRDVLPSCQLAVFDMDSTLIKAEVIDELARFAGVGDRVADITRRCVAGELDFKASFRERIALLKGLDESVIDTIAHSLPLMKGAEQVFSVFKQQHIKTVLISGGFIPFARVVQKKLGIDAIYTNALECENGKVTGKTKGTIVDAQEKARLMKQLAGYYRISLDQVVAIGDGANDIPMLTTAGLGVAFQASSVVRESADAMISSCGLEGILLLPPFRKNVIQSH</sequence>
<evidence type="ECO:0000256" key="6">
    <source>
        <dbReference type="ARBA" id="ARBA00022723"/>
    </source>
</evidence>
<evidence type="ECO:0000313" key="11">
    <source>
        <dbReference type="EMBL" id="PJE79003.1"/>
    </source>
</evidence>
<proteinExistence type="inferred from homology"/>
<dbReference type="EMBL" id="NSIT01000107">
    <property type="protein sequence ID" value="PJE79003.1"/>
    <property type="molecule type" value="Genomic_DNA"/>
</dbReference>
<dbReference type="InterPro" id="IPR023214">
    <property type="entry name" value="HAD_sf"/>
</dbReference>
<evidence type="ECO:0000256" key="4">
    <source>
        <dbReference type="ARBA" id="ARBA00012640"/>
    </source>
</evidence>
<dbReference type="Gene3D" id="3.40.50.1000">
    <property type="entry name" value="HAD superfamily/HAD-like"/>
    <property type="match status" value="1"/>
</dbReference>
<organism evidence="11">
    <name type="scientific">invertebrate metagenome</name>
    <dbReference type="NCBI Taxonomy" id="1711999"/>
    <lineage>
        <taxon>unclassified sequences</taxon>
        <taxon>metagenomes</taxon>
        <taxon>organismal metagenomes</taxon>
    </lineage>
</organism>
<protein>
    <recommendedName>
        <fullName evidence="4">phosphoserine phosphatase</fullName>
        <ecNumber evidence="4">3.1.3.3</ecNumber>
    </recommendedName>
    <alternativeName>
        <fullName evidence="10">O-phosphoserine phosphohydrolase</fullName>
    </alternativeName>
</protein>
<accession>A0A2H9T713</accession>
<keyword evidence="7 11" id="KW-0378">Hydrolase</keyword>
<dbReference type="SFLD" id="SFLDS00003">
    <property type="entry name" value="Haloacid_Dehalogenase"/>
    <property type="match status" value="1"/>
</dbReference>
<comment type="similarity">
    <text evidence="3">Belongs to the HAD-like hydrolase superfamily. SerB family.</text>
</comment>
<comment type="cofactor">
    <cofactor evidence="1">
        <name>Mg(2+)</name>
        <dbReference type="ChEBI" id="CHEBI:18420"/>
    </cofactor>
</comment>
<dbReference type="InterPro" id="IPR050582">
    <property type="entry name" value="HAD-like_SerB"/>
</dbReference>
<evidence type="ECO:0000256" key="10">
    <source>
        <dbReference type="ARBA" id="ARBA00031693"/>
    </source>
</evidence>
<keyword evidence="5" id="KW-0028">Amino-acid biosynthesis</keyword>
<dbReference type="GO" id="GO:0005737">
    <property type="term" value="C:cytoplasm"/>
    <property type="evidence" value="ECO:0007669"/>
    <property type="project" value="TreeGrafter"/>
</dbReference>
<dbReference type="SFLD" id="SFLDG01137">
    <property type="entry name" value="C1.6.1:_Phosphoserine_Phosphat"/>
    <property type="match status" value="1"/>
</dbReference>
<comment type="pathway">
    <text evidence="2">Amino-acid biosynthesis; L-serine biosynthesis; L-serine from 3-phospho-D-glycerate: step 3/3.</text>
</comment>
<reference evidence="11" key="1">
    <citation type="journal article" date="2017" name="Appl. Environ. Microbiol.">
        <title>Molecular characterization of an Endozoicomonas-like organism causing infection in king scallop Pecten maximus L.</title>
        <authorList>
            <person name="Cano I."/>
            <person name="van Aerle R."/>
            <person name="Ross S."/>
            <person name="Verner-Jeffreys D.W."/>
            <person name="Paley R.K."/>
            <person name="Rimmer G."/>
            <person name="Ryder D."/>
            <person name="Hooper P."/>
            <person name="Stone D."/>
            <person name="Feist S.W."/>
        </authorList>
    </citation>
    <scope>NUCLEOTIDE SEQUENCE</scope>
</reference>
<evidence type="ECO:0000256" key="8">
    <source>
        <dbReference type="ARBA" id="ARBA00022842"/>
    </source>
</evidence>